<comment type="caution">
    <text evidence="1">The sequence shown here is derived from an EMBL/GenBank/DDBJ whole genome shotgun (WGS) entry which is preliminary data.</text>
</comment>
<keyword evidence="2" id="KW-1185">Reference proteome</keyword>
<organism evidence="1 2">
    <name type="scientific">Catharanthus roseus</name>
    <name type="common">Madagascar periwinkle</name>
    <name type="synonym">Vinca rosea</name>
    <dbReference type="NCBI Taxonomy" id="4058"/>
    <lineage>
        <taxon>Eukaryota</taxon>
        <taxon>Viridiplantae</taxon>
        <taxon>Streptophyta</taxon>
        <taxon>Embryophyta</taxon>
        <taxon>Tracheophyta</taxon>
        <taxon>Spermatophyta</taxon>
        <taxon>Magnoliopsida</taxon>
        <taxon>eudicotyledons</taxon>
        <taxon>Gunneridae</taxon>
        <taxon>Pentapetalae</taxon>
        <taxon>asterids</taxon>
        <taxon>lamiids</taxon>
        <taxon>Gentianales</taxon>
        <taxon>Apocynaceae</taxon>
        <taxon>Rauvolfioideae</taxon>
        <taxon>Vinceae</taxon>
        <taxon>Catharanthinae</taxon>
        <taxon>Catharanthus</taxon>
    </lineage>
</organism>
<gene>
    <name evidence="1" type="ORF">M9H77_27147</name>
</gene>
<protein>
    <submittedName>
        <fullName evidence="1">Uncharacterized protein</fullName>
    </submittedName>
</protein>
<proteinExistence type="predicted"/>
<reference evidence="2" key="1">
    <citation type="journal article" date="2023" name="Nat. Plants">
        <title>Single-cell RNA sequencing provides a high-resolution roadmap for understanding the multicellular compartmentation of specialized metabolism.</title>
        <authorList>
            <person name="Sun S."/>
            <person name="Shen X."/>
            <person name="Li Y."/>
            <person name="Li Y."/>
            <person name="Wang S."/>
            <person name="Li R."/>
            <person name="Zhang H."/>
            <person name="Shen G."/>
            <person name="Guo B."/>
            <person name="Wei J."/>
            <person name="Xu J."/>
            <person name="St-Pierre B."/>
            <person name="Chen S."/>
            <person name="Sun C."/>
        </authorList>
    </citation>
    <scope>NUCLEOTIDE SEQUENCE [LARGE SCALE GENOMIC DNA]</scope>
</reference>
<dbReference type="EMBL" id="CM044706">
    <property type="protein sequence ID" value="KAI5658354.1"/>
    <property type="molecule type" value="Genomic_DNA"/>
</dbReference>
<accession>A0ACC0ACJ7</accession>
<evidence type="ECO:0000313" key="2">
    <source>
        <dbReference type="Proteomes" id="UP001060085"/>
    </source>
</evidence>
<name>A0ACC0ACJ7_CATRO</name>
<sequence>MKTSFRPGLKFVENQVNGRVSGLHCTWLVPHTRASSDNVDGGRGPTGIYVDIASCSAVGRSPSGELARNGQGPSKPLKAMFHCGAYNLPRGTQMPYSAAVDLVVGLGASHRVYNQMDKMIMSVILFMWK</sequence>
<dbReference type="Proteomes" id="UP001060085">
    <property type="component" value="Linkage Group LG06"/>
</dbReference>
<evidence type="ECO:0000313" key="1">
    <source>
        <dbReference type="EMBL" id="KAI5658354.1"/>
    </source>
</evidence>